<dbReference type="Proteomes" id="UP000632740">
    <property type="component" value="Unassembled WGS sequence"/>
</dbReference>
<dbReference type="Gene3D" id="3.20.20.70">
    <property type="entry name" value="Aldolase class I"/>
    <property type="match status" value="1"/>
</dbReference>
<feature type="binding site" evidence="2">
    <location>
        <position position="205"/>
    </location>
    <ligand>
        <name>Zn(2+)</name>
        <dbReference type="ChEBI" id="CHEBI:29105"/>
        <label>1</label>
        <note>catalytic</note>
    </ligand>
</feature>
<name>A0A919P1N8_9CELL</name>
<evidence type="ECO:0000256" key="1">
    <source>
        <dbReference type="PIRSR" id="PIRSR001359-1"/>
    </source>
</evidence>
<evidence type="ECO:0000313" key="3">
    <source>
        <dbReference type="EMBL" id="GIG20610.1"/>
    </source>
</evidence>
<reference evidence="3" key="1">
    <citation type="submission" date="2021-01" db="EMBL/GenBank/DDBJ databases">
        <title>Whole genome shotgun sequence of Cellulomonas chitinilytica NBRC 110799.</title>
        <authorList>
            <person name="Komaki H."/>
            <person name="Tamura T."/>
        </authorList>
    </citation>
    <scope>NUCLEOTIDE SEQUENCE</scope>
    <source>
        <strain evidence="3">NBRC 110799</strain>
    </source>
</reference>
<dbReference type="NCBIfam" id="TIGR00167">
    <property type="entry name" value="cbbA"/>
    <property type="match status" value="1"/>
</dbReference>
<accession>A0A919P1N8</accession>
<comment type="cofactor">
    <cofactor evidence="2">
        <name>Zn(2+)</name>
        <dbReference type="ChEBI" id="CHEBI:29105"/>
    </cofactor>
    <text evidence="2">Binds 2 Zn(2+) ions per subunit. One is catalytic and the other provides a structural contribution.</text>
</comment>
<dbReference type="SUPFAM" id="SSF51569">
    <property type="entry name" value="Aldolase"/>
    <property type="match status" value="1"/>
</dbReference>
<gene>
    <name evidence="3" type="primary">fbaA</name>
    <name evidence="3" type="ORF">Cch01nite_13340</name>
</gene>
<dbReference type="EMBL" id="BONK01000004">
    <property type="protein sequence ID" value="GIG20610.1"/>
    <property type="molecule type" value="Genomic_DNA"/>
</dbReference>
<protein>
    <submittedName>
        <fullName evidence="3">Fructose-bisphosphate aldolase</fullName>
    </submittedName>
</protein>
<keyword evidence="4" id="KW-1185">Reference proteome</keyword>
<proteinExistence type="predicted"/>
<dbReference type="InterPro" id="IPR050246">
    <property type="entry name" value="Class_II_FBP_aldolase"/>
</dbReference>
<keyword evidence="2" id="KW-0479">Metal-binding</keyword>
<dbReference type="InterPro" id="IPR013785">
    <property type="entry name" value="Aldolase_TIM"/>
</dbReference>
<dbReference type="GO" id="GO:0016832">
    <property type="term" value="F:aldehyde-lyase activity"/>
    <property type="evidence" value="ECO:0007669"/>
    <property type="project" value="InterPro"/>
</dbReference>
<comment type="caution">
    <text evidence="3">The sequence shown here is derived from an EMBL/GenBank/DDBJ whole genome shotgun (WGS) entry which is preliminary data.</text>
</comment>
<evidence type="ECO:0000256" key="2">
    <source>
        <dbReference type="PIRSR" id="PIRSR001359-3"/>
    </source>
</evidence>
<feature type="binding site" evidence="2">
    <location>
        <position position="105"/>
    </location>
    <ligand>
        <name>Zn(2+)</name>
        <dbReference type="ChEBI" id="CHEBI:29105"/>
        <label>2</label>
    </ligand>
</feature>
<feature type="binding site" evidence="2">
    <location>
        <position position="84"/>
    </location>
    <ligand>
        <name>Zn(2+)</name>
        <dbReference type="ChEBI" id="CHEBI:29105"/>
        <label>1</label>
        <note>catalytic</note>
    </ligand>
</feature>
<dbReference type="CDD" id="cd00947">
    <property type="entry name" value="TBP_aldolase_IIB"/>
    <property type="match status" value="1"/>
</dbReference>
<dbReference type="Pfam" id="PF01116">
    <property type="entry name" value="F_bP_aldolase"/>
    <property type="match status" value="1"/>
</dbReference>
<dbReference type="AlphaFoldDB" id="A0A919P1N8"/>
<keyword evidence="2" id="KW-0862">Zinc</keyword>
<dbReference type="PANTHER" id="PTHR30304">
    <property type="entry name" value="D-TAGATOSE-1,6-BISPHOSPHATE ALDOLASE"/>
    <property type="match status" value="1"/>
</dbReference>
<dbReference type="GO" id="GO:0008270">
    <property type="term" value="F:zinc ion binding"/>
    <property type="evidence" value="ECO:0007669"/>
    <property type="project" value="InterPro"/>
</dbReference>
<dbReference type="PIRSF" id="PIRSF001359">
    <property type="entry name" value="F_bP_aldolase_II"/>
    <property type="match status" value="1"/>
</dbReference>
<sequence length="277" mass="29340">MPLVPTAEIVDAAAREGRGVGAFNVLNLEYAEAHVIGAERAGKPVIIQMTENCARHHGSIVPLGSAMLAIARASSVPVSVHLDHATDPELVQQAVELGFTSIMFDASKLEYAENAGRTAEVTARCHDQGVYVEAELGEIGGKGGAHAPGVLTDPDEAAQFVKETGVDALAVAVGSQHSMRERSRALDLPRITAIRDRLEVPLVLHGSSGVPDDEIGRAIEAGMTKVNIATHLNGVFTRGLREYLESEPASIEVKHYLTAARDALADEITRLLGVVHA</sequence>
<feature type="active site" description="Proton donor" evidence="1">
    <location>
        <position position="83"/>
    </location>
</feature>
<dbReference type="GO" id="GO:0005975">
    <property type="term" value="P:carbohydrate metabolic process"/>
    <property type="evidence" value="ECO:0007669"/>
    <property type="project" value="InterPro"/>
</dbReference>
<feature type="binding site" evidence="2">
    <location>
        <position position="177"/>
    </location>
    <ligand>
        <name>Zn(2+)</name>
        <dbReference type="ChEBI" id="CHEBI:29105"/>
        <label>1</label>
        <note>catalytic</note>
    </ligand>
</feature>
<feature type="binding site" evidence="2">
    <location>
        <position position="135"/>
    </location>
    <ligand>
        <name>Zn(2+)</name>
        <dbReference type="ChEBI" id="CHEBI:29105"/>
        <label>2</label>
    </ligand>
</feature>
<dbReference type="PANTHER" id="PTHR30304:SF0">
    <property type="entry name" value="D-TAGATOSE-1,6-BISPHOSPHATE ALDOLASE SUBUNIT GATY-RELATED"/>
    <property type="match status" value="1"/>
</dbReference>
<dbReference type="RefSeq" id="WP_203750301.1">
    <property type="nucleotide sequence ID" value="NZ_BONK01000004.1"/>
</dbReference>
<dbReference type="InterPro" id="IPR000771">
    <property type="entry name" value="FBA_II"/>
</dbReference>
<evidence type="ECO:0000313" key="4">
    <source>
        <dbReference type="Proteomes" id="UP000632740"/>
    </source>
</evidence>
<organism evidence="3 4">
    <name type="scientific">Cellulomonas chitinilytica</name>
    <dbReference type="NCBI Taxonomy" id="398759"/>
    <lineage>
        <taxon>Bacteria</taxon>
        <taxon>Bacillati</taxon>
        <taxon>Actinomycetota</taxon>
        <taxon>Actinomycetes</taxon>
        <taxon>Micrococcales</taxon>
        <taxon>Cellulomonadaceae</taxon>
        <taxon>Cellulomonas</taxon>
    </lineage>
</organism>